<gene>
    <name evidence="1" type="ORF">B4110_0761</name>
</gene>
<protein>
    <submittedName>
        <fullName evidence="1">Uncharacterized protein</fullName>
    </submittedName>
</protein>
<evidence type="ECO:0000313" key="2">
    <source>
        <dbReference type="Proteomes" id="UP000075324"/>
    </source>
</evidence>
<sequence length="40" mass="4834">MIHHLRCSSSPLRYLSCPRKKDVCKKERDNFWKVFVALIK</sequence>
<dbReference type="Proteomes" id="UP000075324">
    <property type="component" value="Unassembled WGS sequence"/>
</dbReference>
<accession>A0A150N6G4</accession>
<reference evidence="1 2" key="1">
    <citation type="submission" date="2016-01" db="EMBL/GenBank/DDBJ databases">
        <title>Draft Genome Sequences of Seven Thermophilic Sporeformers Isolated from Foods.</title>
        <authorList>
            <person name="Berendsen E.M."/>
            <person name="Wells-Bennik M.H."/>
            <person name="Krawcyk A.O."/>
            <person name="De Jong A."/>
            <person name="Holsappel S."/>
            <person name="Eijlander R.T."/>
            <person name="Kuipers O.P."/>
        </authorList>
    </citation>
    <scope>NUCLEOTIDE SEQUENCE [LARGE SCALE GENOMIC DNA]</scope>
    <source>
        <strain evidence="1 2">B4110</strain>
    </source>
</reference>
<dbReference type="EMBL" id="LQYW01000017">
    <property type="protein sequence ID" value="KYD32278.1"/>
    <property type="molecule type" value="Genomic_DNA"/>
</dbReference>
<evidence type="ECO:0000313" key="1">
    <source>
        <dbReference type="EMBL" id="KYD32278.1"/>
    </source>
</evidence>
<organism evidence="1 2">
    <name type="scientific">Parageobacillus toebii</name>
    <dbReference type="NCBI Taxonomy" id="153151"/>
    <lineage>
        <taxon>Bacteria</taxon>
        <taxon>Bacillati</taxon>
        <taxon>Bacillota</taxon>
        <taxon>Bacilli</taxon>
        <taxon>Bacillales</taxon>
        <taxon>Anoxybacillaceae</taxon>
        <taxon>Parageobacillus</taxon>
    </lineage>
</organism>
<dbReference type="AlphaFoldDB" id="A0A150N6G4"/>
<comment type="caution">
    <text evidence="1">The sequence shown here is derived from an EMBL/GenBank/DDBJ whole genome shotgun (WGS) entry which is preliminary data.</text>
</comment>
<proteinExistence type="predicted"/>
<name>A0A150N6G4_9BACL</name>